<evidence type="ECO:0000259" key="12">
    <source>
        <dbReference type="SMART" id="SM00656"/>
    </source>
</evidence>
<proteinExistence type="inferred from homology"/>
<feature type="domain" description="Pectate lyase" evidence="12">
    <location>
        <begin position="78"/>
        <end position="275"/>
    </location>
</feature>
<evidence type="ECO:0000313" key="13">
    <source>
        <dbReference type="Proteomes" id="UP000504603"/>
    </source>
</evidence>
<dbReference type="InterPro" id="IPR045032">
    <property type="entry name" value="PEL"/>
</dbReference>
<dbReference type="Gene3D" id="2.160.20.10">
    <property type="entry name" value="Single-stranded right-handed beta-helix, Pectin lyase-like"/>
    <property type="match status" value="1"/>
</dbReference>
<evidence type="ECO:0000256" key="6">
    <source>
        <dbReference type="ARBA" id="ARBA00022512"/>
    </source>
</evidence>
<organism evidence="13 14">
    <name type="scientific">Momordica charantia</name>
    <name type="common">Bitter gourd</name>
    <name type="synonym">Balsam pear</name>
    <dbReference type="NCBI Taxonomy" id="3673"/>
    <lineage>
        <taxon>Eukaryota</taxon>
        <taxon>Viridiplantae</taxon>
        <taxon>Streptophyta</taxon>
        <taxon>Embryophyta</taxon>
        <taxon>Tracheophyta</taxon>
        <taxon>Spermatophyta</taxon>
        <taxon>Magnoliopsida</taxon>
        <taxon>eudicotyledons</taxon>
        <taxon>Gunneridae</taxon>
        <taxon>Pentapetalae</taxon>
        <taxon>rosids</taxon>
        <taxon>fabids</taxon>
        <taxon>Cucurbitales</taxon>
        <taxon>Cucurbitaceae</taxon>
        <taxon>Momordiceae</taxon>
        <taxon>Momordica</taxon>
    </lineage>
</organism>
<dbReference type="PANTHER" id="PTHR31683:SF74">
    <property type="entry name" value="PECTATE LYASE"/>
    <property type="match status" value="1"/>
</dbReference>
<dbReference type="InterPro" id="IPR012334">
    <property type="entry name" value="Pectin_lyas_fold"/>
</dbReference>
<dbReference type="PRINTS" id="PR00807">
    <property type="entry name" value="AMBALLERGEN"/>
</dbReference>
<protein>
    <recommendedName>
        <fullName evidence="5 11">Pectate lyase</fullName>
        <ecNumber evidence="5 11">4.2.2.2</ecNumber>
    </recommendedName>
</protein>
<keyword evidence="6" id="KW-0964">Secreted</keyword>
<evidence type="ECO:0000256" key="10">
    <source>
        <dbReference type="ARBA" id="ARBA00023239"/>
    </source>
</evidence>
<dbReference type="Proteomes" id="UP000504603">
    <property type="component" value="Unplaced"/>
</dbReference>
<keyword evidence="8" id="KW-0732">Signal</keyword>
<evidence type="ECO:0000256" key="4">
    <source>
        <dbReference type="ARBA" id="ARBA00010980"/>
    </source>
</evidence>
<dbReference type="InterPro" id="IPR002022">
    <property type="entry name" value="Pec_lyase"/>
</dbReference>
<evidence type="ECO:0000256" key="11">
    <source>
        <dbReference type="RuleBase" id="RU361123"/>
    </source>
</evidence>
<accession>A0A6J1CB55</accession>
<evidence type="ECO:0000256" key="5">
    <source>
        <dbReference type="ARBA" id="ARBA00012272"/>
    </source>
</evidence>
<dbReference type="Pfam" id="PF00544">
    <property type="entry name" value="Pectate_lyase_4"/>
    <property type="match status" value="1"/>
</dbReference>
<evidence type="ECO:0000256" key="1">
    <source>
        <dbReference type="ARBA" id="ARBA00000695"/>
    </source>
</evidence>
<dbReference type="UniPathway" id="UPA00545">
    <property type="reaction ID" value="UER00824"/>
</dbReference>
<dbReference type="GO" id="GO:0030570">
    <property type="term" value="F:pectate lyase activity"/>
    <property type="evidence" value="ECO:0007669"/>
    <property type="project" value="UniProtKB-EC"/>
</dbReference>
<dbReference type="SMART" id="SM00656">
    <property type="entry name" value="Amb_all"/>
    <property type="match status" value="1"/>
</dbReference>
<comment type="subcellular location">
    <subcellularLocation>
        <location evidence="2">Secreted</location>
        <location evidence="2">Cell wall</location>
    </subcellularLocation>
</comment>
<dbReference type="SUPFAM" id="SSF51126">
    <property type="entry name" value="Pectin lyase-like"/>
    <property type="match status" value="1"/>
</dbReference>
<dbReference type="GO" id="GO:0045490">
    <property type="term" value="P:pectin catabolic process"/>
    <property type="evidence" value="ECO:0007669"/>
    <property type="project" value="UniProtKB-UniPathway"/>
</dbReference>
<dbReference type="GO" id="GO:0046872">
    <property type="term" value="F:metal ion binding"/>
    <property type="evidence" value="ECO:0007669"/>
    <property type="project" value="UniProtKB-KW"/>
</dbReference>
<gene>
    <name evidence="14" type="primary">LOC111009084</name>
</gene>
<keyword evidence="9 11" id="KW-0106">Calcium</keyword>
<evidence type="ECO:0000256" key="7">
    <source>
        <dbReference type="ARBA" id="ARBA00022723"/>
    </source>
</evidence>
<dbReference type="InterPro" id="IPR018082">
    <property type="entry name" value="AmbAllergen"/>
</dbReference>
<evidence type="ECO:0000256" key="2">
    <source>
        <dbReference type="ARBA" id="ARBA00004191"/>
    </source>
</evidence>
<dbReference type="InterPro" id="IPR011050">
    <property type="entry name" value="Pectin_lyase_fold/virulence"/>
</dbReference>
<dbReference type="PANTHER" id="PTHR31683">
    <property type="entry name" value="PECTATE LYASE 18-RELATED"/>
    <property type="match status" value="1"/>
</dbReference>
<evidence type="ECO:0000256" key="9">
    <source>
        <dbReference type="ARBA" id="ARBA00022837"/>
    </source>
</evidence>
<comment type="cofactor">
    <cofactor evidence="11">
        <name>Ca(2+)</name>
        <dbReference type="ChEBI" id="CHEBI:29108"/>
    </cofactor>
    <text evidence="11">Binds 1 Ca(2+) ion. Required for its activity.</text>
</comment>
<keyword evidence="6" id="KW-0134">Cell wall</keyword>
<keyword evidence="7 11" id="KW-0479">Metal-binding</keyword>
<name>A0A6J1CB55_MOMCH</name>
<keyword evidence="13" id="KW-1185">Reference proteome</keyword>
<comment type="catalytic activity">
    <reaction evidence="1 11">
        <text>Eliminative cleavage of (1-&gt;4)-alpha-D-galacturonan to give oligosaccharides with 4-deoxy-alpha-D-galact-4-enuronosyl groups at their non-reducing ends.</text>
        <dbReference type="EC" id="4.2.2.2"/>
    </reaction>
</comment>
<evidence type="ECO:0000313" key="14">
    <source>
        <dbReference type="RefSeq" id="XP_022137718.1"/>
    </source>
</evidence>
<dbReference type="AlphaFoldDB" id="A0A6J1CB55"/>
<dbReference type="KEGG" id="mcha:111009084"/>
<dbReference type="EC" id="4.2.2.2" evidence="5 11"/>
<sequence length="358" mass="40408">MNAIDRCWRSNPYWRRNRQQLGVCSVGFVGKMTNNIGRNLIRYQVTDPSDDPINPRPGTLRYGASVIRGKVWITFRRDMRITLHKPLMISSFTAIDGRGATVHIAGNACLMVLRASNIIIHGLIIHHCRAQAAAQVMGPNSKIISLGHVDGDAIRLVTASKVWIDHNTLYRCEDGLLDVTRGSTDITISNNWFRDQDKVILLGHDDGYVRDRRMKVTVVYNHFGPNCNQRMPRIRYGYAHVANNMYQGWTQYAIGGSMNPSVKSEANLFIASKSKEKILNWRLQVVWSTGNVEETKWNFHSVRDVFENGASFAQIGVGRGVVTPNYNAQQRFQVADAKWVRSLTTSSGALRCARNSRC</sequence>
<evidence type="ECO:0000256" key="3">
    <source>
        <dbReference type="ARBA" id="ARBA00005220"/>
    </source>
</evidence>
<keyword evidence="10 11" id="KW-0456">Lyase</keyword>
<reference evidence="14" key="1">
    <citation type="submission" date="2025-08" db="UniProtKB">
        <authorList>
            <consortium name="RefSeq"/>
        </authorList>
    </citation>
    <scope>IDENTIFICATION</scope>
    <source>
        <strain evidence="14">OHB3-1</strain>
    </source>
</reference>
<evidence type="ECO:0000256" key="8">
    <source>
        <dbReference type="ARBA" id="ARBA00022729"/>
    </source>
</evidence>
<comment type="pathway">
    <text evidence="3 11">Glycan metabolism; pectin degradation; 2-dehydro-3-deoxy-D-gluconate from pectin: step 2/5.</text>
</comment>
<dbReference type="GeneID" id="111009084"/>
<comment type="similarity">
    <text evidence="4 11">Belongs to the polysaccharide lyase 1 family.</text>
</comment>
<dbReference type="RefSeq" id="XP_022137718.1">
    <property type="nucleotide sequence ID" value="XM_022282026.1"/>
</dbReference>
<dbReference type="OrthoDB" id="1637350at2759"/>